<feature type="compositionally biased region" description="Low complexity" evidence="1">
    <location>
        <begin position="81"/>
        <end position="92"/>
    </location>
</feature>
<protein>
    <submittedName>
        <fullName evidence="2">Uncharacterized protein</fullName>
    </submittedName>
</protein>
<evidence type="ECO:0000256" key="1">
    <source>
        <dbReference type="SAM" id="MobiDB-lite"/>
    </source>
</evidence>
<comment type="caution">
    <text evidence="2">The sequence shown here is derived from an EMBL/GenBank/DDBJ whole genome shotgun (WGS) entry which is preliminary data.</text>
</comment>
<evidence type="ECO:0000313" key="2">
    <source>
        <dbReference type="EMBL" id="KAG2429292.1"/>
    </source>
</evidence>
<feature type="compositionally biased region" description="Gly residues" evidence="1">
    <location>
        <begin position="20"/>
        <end position="32"/>
    </location>
</feature>
<organism evidence="2 3">
    <name type="scientific">Chlamydomonas incerta</name>
    <dbReference type="NCBI Taxonomy" id="51695"/>
    <lineage>
        <taxon>Eukaryota</taxon>
        <taxon>Viridiplantae</taxon>
        <taxon>Chlorophyta</taxon>
        <taxon>core chlorophytes</taxon>
        <taxon>Chlorophyceae</taxon>
        <taxon>CS clade</taxon>
        <taxon>Chlamydomonadales</taxon>
        <taxon>Chlamydomonadaceae</taxon>
        <taxon>Chlamydomonas</taxon>
    </lineage>
</organism>
<name>A0A835SLC2_CHLIN</name>
<feature type="region of interest" description="Disordered" evidence="1">
    <location>
        <begin position="1"/>
        <end position="93"/>
    </location>
</feature>
<reference evidence="2" key="1">
    <citation type="journal article" date="2020" name="bioRxiv">
        <title>Comparative genomics of Chlamydomonas.</title>
        <authorList>
            <person name="Craig R.J."/>
            <person name="Hasan A.R."/>
            <person name="Ness R.W."/>
            <person name="Keightley P.D."/>
        </authorList>
    </citation>
    <scope>NUCLEOTIDE SEQUENCE</scope>
    <source>
        <strain evidence="2">SAG 7.73</strain>
    </source>
</reference>
<dbReference type="EMBL" id="JAEHOC010000031">
    <property type="protein sequence ID" value="KAG2429292.1"/>
    <property type="molecule type" value="Genomic_DNA"/>
</dbReference>
<feature type="compositionally biased region" description="Basic and acidic residues" evidence="1">
    <location>
        <begin position="46"/>
        <end position="57"/>
    </location>
</feature>
<dbReference type="PANTHER" id="PTHR35476">
    <property type="entry name" value="MUCIN-LIKE PROTEIN"/>
    <property type="match status" value="1"/>
</dbReference>
<dbReference type="AlphaFoldDB" id="A0A835SLC2"/>
<gene>
    <name evidence="2" type="ORF">HXX76_011060</name>
</gene>
<evidence type="ECO:0000313" key="3">
    <source>
        <dbReference type="Proteomes" id="UP000650467"/>
    </source>
</evidence>
<proteinExistence type="predicted"/>
<dbReference type="Proteomes" id="UP000650467">
    <property type="component" value="Unassembled WGS sequence"/>
</dbReference>
<sequence length="869" mass="88487">MENGVAIEQSRASRTQAGAPAGGGGQSGGSGPSGRAWQQQGGRQHAGNDRKGGDRRGSGGGGGPPPMLRDGRDGRGGRGSFGPAASSRSPRAGRWDALDVAASNAPQRLLQLVGDPRSGVADDTAASAFGEVTVELLHHQPSNEVYWYKYAFAGGQPGGRGGHRDGRLSDYSRNLAYIMRAKDPARWSVEALADKFRVRRQRMLAALALKELEAQRLEAGALLRGPLSAYSLRVALADVALDKASGAPRLRPASAPAAASRGVLLGRMLPRVVSATQRTQAALLSALRPHGFDVTALRAALLADVAAVEAAAAELDAAAAGAGGEGGEGGKAAGVLGYLAPELAACRAAVEAVAAAVEAVVNASPLLQEERQAAALRAKVEAALRAGAGKAPQQPAAAAAAAAAAVAATGAGGDADGGSKAAAPAAAAAGDSEGLEALLQPLTQDGAGAPLQRFLFSLPPPTRATLLSQLPRLAAQLAAAGVDLERAGRDAAYRGPLAAAAGAAPTGGKQRQRQGGAAGAASSKLPRLTVDVLGFVPVSEAAAEALAAAVESAAGAEAALVAKMEALQVAGGEGTAAAAKGGEVALPTAPSAAELRDARALLRQYSSAHSMWGDLRAAARTAAGHSPDTKSKRRKMEVMEEADPSALMRALQVEAHTQLRRGRDRAAADSLKASLSAAAAAEAAAGSDGAKPPPTPLSDPAGWDALAAWLDVAVAGRVYARGSGERHVVRLPTYPAFEGYPLSELDRAAEGELGALNRLVAARTEAAQWAAFRRDLLFNLGVRGEKLRDSAPPGAPAWPANLRSELSRPVVVYGIGADGATQYPPLYVAAGDGAKRPLNEQEKVHQERRLPGPRLPYFMGRIRTLPELN</sequence>
<dbReference type="OrthoDB" id="547043at2759"/>
<keyword evidence="3" id="KW-1185">Reference proteome</keyword>
<feature type="region of interest" description="Disordered" evidence="1">
    <location>
        <begin position="619"/>
        <end position="643"/>
    </location>
</feature>
<dbReference type="PANTHER" id="PTHR35476:SF3">
    <property type="entry name" value="SMALL RIBOSOMAL SUBUNIT PROTEIN MS75"/>
    <property type="match status" value="1"/>
</dbReference>
<accession>A0A835SLC2</accession>
<dbReference type="InterPro" id="IPR052851">
    <property type="entry name" value="GCD1_mitochondrial"/>
</dbReference>
<feature type="region of interest" description="Disordered" evidence="1">
    <location>
        <begin position="500"/>
        <end position="521"/>
    </location>
</feature>